<dbReference type="SUPFAM" id="SSF52540">
    <property type="entry name" value="P-loop containing nucleoside triphosphate hydrolases"/>
    <property type="match status" value="1"/>
</dbReference>
<feature type="domain" description="ATPase AAA-type core" evidence="2">
    <location>
        <begin position="23"/>
        <end position="357"/>
    </location>
</feature>
<proteinExistence type="predicted"/>
<dbReference type="Gene3D" id="3.40.50.300">
    <property type="entry name" value="P-loop containing nucleotide triphosphate hydrolases"/>
    <property type="match status" value="1"/>
</dbReference>
<dbReference type="Proteomes" id="UP001163255">
    <property type="component" value="Chromosome"/>
</dbReference>
<dbReference type="InterPro" id="IPR014555">
    <property type="entry name" value="RecF-like"/>
</dbReference>
<evidence type="ECO:0000259" key="2">
    <source>
        <dbReference type="Pfam" id="PF13304"/>
    </source>
</evidence>
<dbReference type="InterPro" id="IPR027417">
    <property type="entry name" value="P-loop_NTPase"/>
</dbReference>
<dbReference type="InterPro" id="IPR003959">
    <property type="entry name" value="ATPase_AAA_core"/>
</dbReference>
<accession>A0ABY6GYK1</accession>
<protein>
    <submittedName>
        <fullName evidence="3">AAA family ATPase</fullName>
    </submittedName>
</protein>
<reference evidence="3" key="1">
    <citation type="submission" date="2022-10" db="EMBL/GenBank/DDBJ databases">
        <title>Completed Genome Sequence of two octocoral isolated bacterium, Endozoicomonas euniceicola EF212T and Endozoicomonas gorgoniicola PS125T.</title>
        <authorList>
            <person name="Chiou Y.-J."/>
            <person name="Chen Y.-H."/>
        </authorList>
    </citation>
    <scope>NUCLEOTIDE SEQUENCE</scope>
    <source>
        <strain evidence="3">EF212</strain>
    </source>
</reference>
<dbReference type="PANTHER" id="PTHR40396:SF1">
    <property type="entry name" value="ATPASE AAA-TYPE CORE DOMAIN-CONTAINING PROTEIN"/>
    <property type="match status" value="1"/>
</dbReference>
<dbReference type="RefSeq" id="WP_262600059.1">
    <property type="nucleotide sequence ID" value="NZ_CP103300.1"/>
</dbReference>
<sequence>MIKQIRVENWKSFKDSTLYIDPLTVLIGTNASGKSNVLDALLFLNRSASGMPLSIILQGDSNVPGLRGSTDWVCRSGTKQFALEVTVSGGSELSEFIYRLEVSVEGTPRIASESLRRVKYRPRAQTVSSDIFLIRTDDCAPDAPAITAHLYNRKQGKPRPSARQTTILSQLYPEAFSQTLRKDIVEGVETITAALKSIFILDPIPSHMRNYVPLSKELDSDAANIAGVIAALDEAQKQQIEETLTKHVSLLPEKDIGRIYAEAVGRFNTDAMLYCDELWGDQKISVDARGMSDGTLRFLAILVALLTRPEQSLLVVEEIDNGLHPSRSNVLLNVLRSIGEQRHIDILVTTHNPALLDRLGLEMTPFITISHRDNTLGHSRLTLLEDLSKLPKLLASGPVGTLSSQGKLEKALQQEQQSGEAASNEQ</sequence>
<keyword evidence="4" id="KW-1185">Reference proteome</keyword>
<organism evidence="3 4">
    <name type="scientific">Endozoicomonas euniceicola</name>
    <dbReference type="NCBI Taxonomy" id="1234143"/>
    <lineage>
        <taxon>Bacteria</taxon>
        <taxon>Pseudomonadati</taxon>
        <taxon>Pseudomonadota</taxon>
        <taxon>Gammaproteobacteria</taxon>
        <taxon>Oceanospirillales</taxon>
        <taxon>Endozoicomonadaceae</taxon>
        <taxon>Endozoicomonas</taxon>
    </lineage>
</organism>
<gene>
    <name evidence="3" type="ORF">NX720_05985</name>
</gene>
<dbReference type="Pfam" id="PF13304">
    <property type="entry name" value="AAA_21"/>
    <property type="match status" value="1"/>
</dbReference>
<feature type="region of interest" description="Disordered" evidence="1">
    <location>
        <begin position="401"/>
        <end position="426"/>
    </location>
</feature>
<evidence type="ECO:0000313" key="4">
    <source>
        <dbReference type="Proteomes" id="UP001163255"/>
    </source>
</evidence>
<feature type="compositionally biased region" description="Polar residues" evidence="1">
    <location>
        <begin position="413"/>
        <end position="426"/>
    </location>
</feature>
<dbReference type="EMBL" id="CP103300">
    <property type="protein sequence ID" value="UYM17469.1"/>
    <property type="molecule type" value="Genomic_DNA"/>
</dbReference>
<dbReference type="PANTHER" id="PTHR40396">
    <property type="entry name" value="ATPASE-LIKE PROTEIN"/>
    <property type="match status" value="1"/>
</dbReference>
<evidence type="ECO:0000256" key="1">
    <source>
        <dbReference type="SAM" id="MobiDB-lite"/>
    </source>
</evidence>
<dbReference type="PIRSF" id="PIRSF029347">
    <property type="entry name" value="RecF"/>
    <property type="match status" value="1"/>
</dbReference>
<dbReference type="CDD" id="cd00267">
    <property type="entry name" value="ABC_ATPase"/>
    <property type="match status" value="1"/>
</dbReference>
<evidence type="ECO:0000313" key="3">
    <source>
        <dbReference type="EMBL" id="UYM17469.1"/>
    </source>
</evidence>
<name>A0ABY6GYK1_9GAMM</name>